<accession>A0ABW1ESN4</accession>
<sequence>MNVICTGVHTPGSTPSPGGGGTGGGGGGGGGDQVCQWNGVPMACHDPVYGWFSSSNGCYYRTTSPQPAADDPVWGGHKPSEGAIYDVTCAYSDGTFGAPQPAFFAQAPAAPPPMNPGTKAQEIWDALTFPFPAPGVAPEGTPVVGVPVWFWLKNATTLNPVTVTEGAISVTVTPKLESVEWDLGDGGPAVVCAGPNAGGTPYEAKYGAAKSPTCGHVFTAGSGGRQGGTFTGTVTTRWRGYVTVTGSNQKVDPKDMSLSTDLKLRVGEVQVLN</sequence>
<gene>
    <name evidence="2" type="ORF">ACFP0N_01675</name>
</gene>
<evidence type="ECO:0000256" key="1">
    <source>
        <dbReference type="SAM" id="MobiDB-lite"/>
    </source>
</evidence>
<dbReference type="Proteomes" id="UP001596067">
    <property type="component" value="Unassembled WGS sequence"/>
</dbReference>
<comment type="caution">
    <text evidence="2">The sequence shown here is derived from an EMBL/GenBank/DDBJ whole genome shotgun (WGS) entry which is preliminary data.</text>
</comment>
<protein>
    <recommendedName>
        <fullName evidence="4">ATP/GTP-binding protein</fullName>
    </recommendedName>
</protein>
<evidence type="ECO:0000313" key="2">
    <source>
        <dbReference type="EMBL" id="MFC5883689.1"/>
    </source>
</evidence>
<evidence type="ECO:0008006" key="4">
    <source>
        <dbReference type="Google" id="ProtNLM"/>
    </source>
</evidence>
<reference evidence="3" key="1">
    <citation type="journal article" date="2019" name="Int. J. Syst. Evol. Microbiol.">
        <title>The Global Catalogue of Microorganisms (GCM) 10K type strain sequencing project: providing services to taxonomists for standard genome sequencing and annotation.</title>
        <authorList>
            <consortium name="The Broad Institute Genomics Platform"/>
            <consortium name="The Broad Institute Genome Sequencing Center for Infectious Disease"/>
            <person name="Wu L."/>
            <person name="Ma J."/>
        </authorList>
    </citation>
    <scope>NUCLEOTIDE SEQUENCE [LARGE SCALE GENOMIC DNA]</scope>
    <source>
        <strain evidence="3">CGMCC 4.1469</strain>
    </source>
</reference>
<organism evidence="2 3">
    <name type="scientific">Kitasatospora aburaviensis</name>
    <dbReference type="NCBI Taxonomy" id="67265"/>
    <lineage>
        <taxon>Bacteria</taxon>
        <taxon>Bacillati</taxon>
        <taxon>Actinomycetota</taxon>
        <taxon>Actinomycetes</taxon>
        <taxon>Kitasatosporales</taxon>
        <taxon>Streptomycetaceae</taxon>
        <taxon>Kitasatospora</taxon>
    </lineage>
</organism>
<proteinExistence type="predicted"/>
<feature type="region of interest" description="Disordered" evidence="1">
    <location>
        <begin position="1"/>
        <end position="28"/>
    </location>
</feature>
<evidence type="ECO:0000313" key="3">
    <source>
        <dbReference type="Proteomes" id="UP001596067"/>
    </source>
</evidence>
<feature type="compositionally biased region" description="Gly residues" evidence="1">
    <location>
        <begin position="17"/>
        <end position="28"/>
    </location>
</feature>
<keyword evidence="3" id="KW-1185">Reference proteome</keyword>
<name>A0ABW1ESN4_9ACTN</name>
<dbReference type="RefSeq" id="WP_313766478.1">
    <property type="nucleotide sequence ID" value="NZ_BAAAVH010000072.1"/>
</dbReference>
<dbReference type="EMBL" id="JBHSOD010000001">
    <property type="protein sequence ID" value="MFC5883689.1"/>
    <property type="molecule type" value="Genomic_DNA"/>
</dbReference>